<comment type="catalytic activity">
    <reaction evidence="1">
        <text>ATP + protein L-histidine = ADP + protein N-phospho-L-histidine.</text>
        <dbReference type="EC" id="2.7.13.3"/>
    </reaction>
</comment>
<proteinExistence type="predicted"/>
<dbReference type="CDD" id="cd06225">
    <property type="entry name" value="HAMP"/>
    <property type="match status" value="1"/>
</dbReference>
<dbReference type="EMBL" id="FORP01000013">
    <property type="protein sequence ID" value="SFK08772.1"/>
    <property type="molecule type" value="Genomic_DNA"/>
</dbReference>
<dbReference type="SUPFAM" id="SSF55874">
    <property type="entry name" value="ATPase domain of HSP90 chaperone/DNA topoisomerase II/histidine kinase"/>
    <property type="match status" value="1"/>
</dbReference>
<dbReference type="Pfam" id="PF00512">
    <property type="entry name" value="HisKA"/>
    <property type="match status" value="1"/>
</dbReference>
<evidence type="ECO:0000256" key="10">
    <source>
        <dbReference type="ARBA" id="ARBA00023136"/>
    </source>
</evidence>
<dbReference type="PANTHER" id="PTHR45436:SF5">
    <property type="entry name" value="SENSOR HISTIDINE KINASE TRCS"/>
    <property type="match status" value="1"/>
</dbReference>
<evidence type="ECO:0000256" key="11">
    <source>
        <dbReference type="SAM" id="MobiDB-lite"/>
    </source>
</evidence>
<sequence length="371" mass="39221">MTVRTRLTLLYSLMVIAGGLLLVLAIYLLLRANLVNQLQVTVAQKLPAAAERLPAAQPAQPAAQAVAVVSSNTVLAKLLLVSGISLLTLAVIAAAVGWWVSGRVLRPLHRISATARRLSSDNLHERIALAGPRDELTELAETFDEMLDRLEAAFDSQRRFVANASHELRTPLAIQRAAVQIGLPDADPEIVARLLAANRRSELLIDGLLLLARSDRGLEHREPVPLHEVAREVLAQHADDIAAGGLRVTGELGECWVSGDPVLVGQLVDNLVGNAVRYNEPGGELCVRTGEGDGLCVLNSGRQVAEGQVPELFEPFRRGSGRGSTDGGSGLGLSIVRSIVQAHGGSVSAEARPGGGLTVHVTLPESTPVAP</sequence>
<evidence type="ECO:0000256" key="1">
    <source>
        <dbReference type="ARBA" id="ARBA00000085"/>
    </source>
</evidence>
<evidence type="ECO:0000256" key="5">
    <source>
        <dbReference type="ARBA" id="ARBA00022679"/>
    </source>
</evidence>
<accession>A0A1I3WMS5</accession>
<keyword evidence="8 12" id="KW-1133">Transmembrane helix</keyword>
<gene>
    <name evidence="15" type="ORF">SAMN05421835_113144</name>
</gene>
<dbReference type="RefSeq" id="WP_218153520.1">
    <property type="nucleotide sequence ID" value="NZ_CBDQZW010000028.1"/>
</dbReference>
<evidence type="ECO:0000313" key="15">
    <source>
        <dbReference type="EMBL" id="SFK08772.1"/>
    </source>
</evidence>
<dbReference type="PROSITE" id="PS50885">
    <property type="entry name" value="HAMP"/>
    <property type="match status" value="1"/>
</dbReference>
<evidence type="ECO:0000313" key="16">
    <source>
        <dbReference type="Proteomes" id="UP000199025"/>
    </source>
</evidence>
<dbReference type="GO" id="GO:0000155">
    <property type="term" value="F:phosphorelay sensor kinase activity"/>
    <property type="evidence" value="ECO:0007669"/>
    <property type="project" value="InterPro"/>
</dbReference>
<feature type="region of interest" description="Disordered" evidence="11">
    <location>
        <begin position="347"/>
        <end position="371"/>
    </location>
</feature>
<keyword evidence="10 12" id="KW-0472">Membrane</keyword>
<dbReference type="SMART" id="SM00304">
    <property type="entry name" value="HAMP"/>
    <property type="match status" value="1"/>
</dbReference>
<dbReference type="Proteomes" id="UP000199025">
    <property type="component" value="Unassembled WGS sequence"/>
</dbReference>
<evidence type="ECO:0000259" key="13">
    <source>
        <dbReference type="PROSITE" id="PS50109"/>
    </source>
</evidence>
<dbReference type="InterPro" id="IPR003660">
    <property type="entry name" value="HAMP_dom"/>
</dbReference>
<dbReference type="Gene3D" id="3.30.565.10">
    <property type="entry name" value="Histidine kinase-like ATPase, C-terminal domain"/>
    <property type="match status" value="1"/>
</dbReference>
<keyword evidence="16" id="KW-1185">Reference proteome</keyword>
<dbReference type="PANTHER" id="PTHR45436">
    <property type="entry name" value="SENSOR HISTIDINE KINASE YKOH"/>
    <property type="match status" value="1"/>
</dbReference>
<dbReference type="InterPro" id="IPR050428">
    <property type="entry name" value="TCS_sensor_his_kinase"/>
</dbReference>
<protein>
    <recommendedName>
        <fullName evidence="3">histidine kinase</fullName>
        <ecNumber evidence="3">2.7.13.3</ecNumber>
    </recommendedName>
</protein>
<evidence type="ECO:0000256" key="4">
    <source>
        <dbReference type="ARBA" id="ARBA00022553"/>
    </source>
</evidence>
<evidence type="ECO:0000256" key="6">
    <source>
        <dbReference type="ARBA" id="ARBA00022692"/>
    </source>
</evidence>
<evidence type="ECO:0000256" key="8">
    <source>
        <dbReference type="ARBA" id="ARBA00022989"/>
    </source>
</evidence>
<comment type="subcellular location">
    <subcellularLocation>
        <location evidence="2">Cell membrane</location>
    </subcellularLocation>
</comment>
<dbReference type="SMART" id="SM00388">
    <property type="entry name" value="HisKA"/>
    <property type="match status" value="1"/>
</dbReference>
<evidence type="ECO:0000256" key="12">
    <source>
        <dbReference type="SAM" id="Phobius"/>
    </source>
</evidence>
<feature type="domain" description="HAMP" evidence="14">
    <location>
        <begin position="102"/>
        <end position="155"/>
    </location>
</feature>
<name>A0A1I3WMS5_9PSEU</name>
<keyword evidence="7 15" id="KW-0418">Kinase</keyword>
<keyword evidence="5" id="KW-0808">Transferase</keyword>
<dbReference type="CDD" id="cd00075">
    <property type="entry name" value="HATPase"/>
    <property type="match status" value="1"/>
</dbReference>
<dbReference type="PROSITE" id="PS50109">
    <property type="entry name" value="HIS_KIN"/>
    <property type="match status" value="1"/>
</dbReference>
<dbReference type="SUPFAM" id="SSF158472">
    <property type="entry name" value="HAMP domain-like"/>
    <property type="match status" value="1"/>
</dbReference>
<evidence type="ECO:0000256" key="7">
    <source>
        <dbReference type="ARBA" id="ARBA00022777"/>
    </source>
</evidence>
<keyword evidence="6 12" id="KW-0812">Transmembrane</keyword>
<dbReference type="Gene3D" id="6.10.340.10">
    <property type="match status" value="1"/>
</dbReference>
<organism evidence="15 16">
    <name type="scientific">Amycolatopsis sacchari</name>
    <dbReference type="NCBI Taxonomy" id="115433"/>
    <lineage>
        <taxon>Bacteria</taxon>
        <taxon>Bacillati</taxon>
        <taxon>Actinomycetota</taxon>
        <taxon>Actinomycetes</taxon>
        <taxon>Pseudonocardiales</taxon>
        <taxon>Pseudonocardiaceae</taxon>
        <taxon>Amycolatopsis</taxon>
    </lineage>
</organism>
<evidence type="ECO:0000259" key="14">
    <source>
        <dbReference type="PROSITE" id="PS50885"/>
    </source>
</evidence>
<feature type="domain" description="Histidine kinase" evidence="13">
    <location>
        <begin position="163"/>
        <end position="367"/>
    </location>
</feature>
<dbReference type="SUPFAM" id="SSF47384">
    <property type="entry name" value="Homodimeric domain of signal transducing histidine kinase"/>
    <property type="match status" value="1"/>
</dbReference>
<dbReference type="InterPro" id="IPR036890">
    <property type="entry name" value="HATPase_C_sf"/>
</dbReference>
<dbReference type="PRINTS" id="PR00344">
    <property type="entry name" value="BCTRLSENSOR"/>
</dbReference>
<dbReference type="Gene3D" id="1.10.287.130">
    <property type="match status" value="1"/>
</dbReference>
<keyword evidence="9" id="KW-0902">Two-component regulatory system</keyword>
<dbReference type="EC" id="2.7.13.3" evidence="3"/>
<evidence type="ECO:0000256" key="3">
    <source>
        <dbReference type="ARBA" id="ARBA00012438"/>
    </source>
</evidence>
<dbReference type="InterPro" id="IPR003661">
    <property type="entry name" value="HisK_dim/P_dom"/>
</dbReference>
<dbReference type="SMART" id="SM00387">
    <property type="entry name" value="HATPase_c"/>
    <property type="match status" value="1"/>
</dbReference>
<dbReference type="InterPro" id="IPR003594">
    <property type="entry name" value="HATPase_dom"/>
</dbReference>
<dbReference type="STRING" id="115433.SAMN05421835_113144"/>
<evidence type="ECO:0000256" key="2">
    <source>
        <dbReference type="ARBA" id="ARBA00004236"/>
    </source>
</evidence>
<dbReference type="GO" id="GO:0005886">
    <property type="term" value="C:plasma membrane"/>
    <property type="evidence" value="ECO:0007669"/>
    <property type="project" value="UniProtKB-SubCell"/>
</dbReference>
<dbReference type="InterPro" id="IPR036097">
    <property type="entry name" value="HisK_dim/P_sf"/>
</dbReference>
<dbReference type="CDD" id="cd00082">
    <property type="entry name" value="HisKA"/>
    <property type="match status" value="1"/>
</dbReference>
<dbReference type="InterPro" id="IPR005467">
    <property type="entry name" value="His_kinase_dom"/>
</dbReference>
<reference evidence="15 16" key="1">
    <citation type="submission" date="2016-10" db="EMBL/GenBank/DDBJ databases">
        <authorList>
            <person name="de Groot N.N."/>
        </authorList>
    </citation>
    <scope>NUCLEOTIDE SEQUENCE [LARGE SCALE GENOMIC DNA]</scope>
    <source>
        <strain evidence="15 16">DSM 44468</strain>
    </source>
</reference>
<dbReference type="Pfam" id="PF02518">
    <property type="entry name" value="HATPase_c"/>
    <property type="match status" value="1"/>
</dbReference>
<evidence type="ECO:0000256" key="9">
    <source>
        <dbReference type="ARBA" id="ARBA00023012"/>
    </source>
</evidence>
<feature type="transmembrane region" description="Helical" evidence="12">
    <location>
        <begin position="7"/>
        <end position="30"/>
    </location>
</feature>
<dbReference type="Pfam" id="PF00672">
    <property type="entry name" value="HAMP"/>
    <property type="match status" value="1"/>
</dbReference>
<keyword evidence="4" id="KW-0597">Phosphoprotein</keyword>
<dbReference type="AlphaFoldDB" id="A0A1I3WMS5"/>
<dbReference type="InterPro" id="IPR004358">
    <property type="entry name" value="Sig_transdc_His_kin-like_C"/>
</dbReference>
<feature type="transmembrane region" description="Helical" evidence="12">
    <location>
        <begin position="78"/>
        <end position="100"/>
    </location>
</feature>